<dbReference type="CDD" id="cd01948">
    <property type="entry name" value="EAL"/>
    <property type="match status" value="1"/>
</dbReference>
<dbReference type="Pfam" id="PF00563">
    <property type="entry name" value="EAL"/>
    <property type="match status" value="1"/>
</dbReference>
<dbReference type="AlphaFoldDB" id="A0A942TF73"/>
<feature type="domain" description="GGDEF" evidence="2">
    <location>
        <begin position="13"/>
        <end position="145"/>
    </location>
</feature>
<dbReference type="InterPro" id="IPR000160">
    <property type="entry name" value="GGDEF_dom"/>
</dbReference>
<dbReference type="InterPro" id="IPR035919">
    <property type="entry name" value="EAL_sf"/>
</dbReference>
<dbReference type="NCBIfam" id="TIGR00254">
    <property type="entry name" value="GGDEF"/>
    <property type="match status" value="1"/>
</dbReference>
<dbReference type="PROSITE" id="PS50883">
    <property type="entry name" value="EAL"/>
    <property type="match status" value="1"/>
</dbReference>
<dbReference type="EMBL" id="JAGYPG010000002">
    <property type="protein sequence ID" value="MBS4195646.1"/>
    <property type="molecule type" value="Genomic_DNA"/>
</dbReference>
<evidence type="ECO:0000313" key="4">
    <source>
        <dbReference type="Proteomes" id="UP000681414"/>
    </source>
</evidence>
<reference evidence="3 4" key="1">
    <citation type="submission" date="2021-05" db="EMBL/GenBank/DDBJ databases">
        <title>Novel Bacillus species.</title>
        <authorList>
            <person name="Liu G."/>
        </authorList>
    </citation>
    <scope>NUCLEOTIDE SEQUENCE [LARGE SCALE GENOMIC DNA]</scope>
    <source>
        <strain evidence="4">FJAT-49780</strain>
    </source>
</reference>
<gene>
    <name evidence="3" type="ORF">KHA97_11310</name>
</gene>
<dbReference type="Pfam" id="PF07238">
    <property type="entry name" value="PilZ"/>
    <property type="match status" value="1"/>
</dbReference>
<evidence type="ECO:0000313" key="3">
    <source>
        <dbReference type="EMBL" id="MBS4195646.1"/>
    </source>
</evidence>
<dbReference type="CDD" id="cd01949">
    <property type="entry name" value="GGDEF"/>
    <property type="match status" value="1"/>
</dbReference>
<feature type="domain" description="EAL" evidence="1">
    <location>
        <begin position="154"/>
        <end position="408"/>
    </location>
</feature>
<evidence type="ECO:0000259" key="2">
    <source>
        <dbReference type="PROSITE" id="PS50887"/>
    </source>
</evidence>
<dbReference type="InterPro" id="IPR043128">
    <property type="entry name" value="Rev_trsase/Diguanyl_cyclase"/>
</dbReference>
<evidence type="ECO:0000259" key="1">
    <source>
        <dbReference type="PROSITE" id="PS50883"/>
    </source>
</evidence>
<dbReference type="GO" id="GO:0035438">
    <property type="term" value="F:cyclic-di-GMP binding"/>
    <property type="evidence" value="ECO:0007669"/>
    <property type="project" value="InterPro"/>
</dbReference>
<dbReference type="SUPFAM" id="SSF141868">
    <property type="entry name" value="EAL domain-like"/>
    <property type="match status" value="1"/>
</dbReference>
<comment type="caution">
    <text evidence="3">The sequence shown here is derived from an EMBL/GenBank/DDBJ whole genome shotgun (WGS) entry which is preliminary data.</text>
</comment>
<keyword evidence="4" id="KW-1185">Reference proteome</keyword>
<dbReference type="Gene3D" id="3.20.20.450">
    <property type="entry name" value="EAL domain"/>
    <property type="match status" value="1"/>
</dbReference>
<proteinExistence type="predicted"/>
<dbReference type="PROSITE" id="PS50887">
    <property type="entry name" value="GGDEF"/>
    <property type="match status" value="1"/>
</dbReference>
<dbReference type="Proteomes" id="UP000681414">
    <property type="component" value="Unassembled WGS sequence"/>
</dbReference>
<dbReference type="PANTHER" id="PTHR44757">
    <property type="entry name" value="DIGUANYLATE CYCLASE DGCP"/>
    <property type="match status" value="1"/>
</dbReference>
<name>A0A942TF73_9BACI</name>
<accession>A0A942TF73</accession>
<dbReference type="PANTHER" id="PTHR44757:SF2">
    <property type="entry name" value="BIOFILM ARCHITECTURE MAINTENANCE PROTEIN MBAA"/>
    <property type="match status" value="1"/>
</dbReference>
<protein>
    <submittedName>
        <fullName evidence="3">EAL domain-containing protein</fullName>
    </submittedName>
</protein>
<dbReference type="InterPro" id="IPR001633">
    <property type="entry name" value="EAL_dom"/>
</dbReference>
<dbReference type="FunFam" id="3.20.20.450:FF:000001">
    <property type="entry name" value="Cyclic di-GMP phosphodiesterase yahA"/>
    <property type="match status" value="1"/>
</dbReference>
<dbReference type="InterPro" id="IPR029787">
    <property type="entry name" value="Nucleotide_cyclase"/>
</dbReference>
<organism evidence="3 4">
    <name type="scientific">Lederbergia citri</name>
    <dbReference type="NCBI Taxonomy" id="2833580"/>
    <lineage>
        <taxon>Bacteria</taxon>
        <taxon>Bacillati</taxon>
        <taxon>Bacillota</taxon>
        <taxon>Bacilli</taxon>
        <taxon>Bacillales</taxon>
        <taxon>Bacillaceae</taxon>
        <taxon>Lederbergia</taxon>
    </lineage>
</organism>
<dbReference type="InterPro" id="IPR009875">
    <property type="entry name" value="PilZ_domain"/>
</dbReference>
<sequence length="563" mass="64722">MENNVVISNTLQQRFVVMYLGLDRFKNINDTLGPAIGDQLLIQISKRLQNCLQEECFLARIGGDEFSILIPNTRLENTFNIAHEIIDSIGKPFFINEYELFITASIGLCSYPNDGEDTQSLMKNADIALNLAKEEGKNQYKAFSSIKDIKTFKAFSIENSLHKAMEKDEFELYYQPKIDIQSNRIIGAEALIRWNHPEWDLISPKEFISLAEDTGLIIPIGTWVKETACKQNKEWQDEGLAIVPVAVNISAKRFMQKEFVQSIEKILREVDLDPQYLEIEITENSLMENEELAIEVIHQLNKLRLKVSLDDFGTGYSALSYLKQFKVDTIKIDRSFIKEIGTNPQDELIVKGIINLIQSLEINVIAEGVETEEQLKFLEEHHCNQVQGYLYSKPVKADVFKELLKKGKIEIHADKGKANQNVENRRKYFRLSLPHPLSADLTITKFMGKDISLGKTEVLIHDLSVGGLGFFSDIKMAVRSDMILNIETEILGKIIEFVGKIVWMKELNDDVYQYWMEFIIEEHERDEIAKVINTLTVKIRKNPILPDCRFITTDINTFFKNHK</sequence>
<dbReference type="SUPFAM" id="SSF55073">
    <property type="entry name" value="Nucleotide cyclase"/>
    <property type="match status" value="1"/>
</dbReference>
<dbReference type="InterPro" id="IPR052155">
    <property type="entry name" value="Biofilm_reg_signaling"/>
</dbReference>
<dbReference type="SMART" id="SM00052">
    <property type="entry name" value="EAL"/>
    <property type="match status" value="1"/>
</dbReference>
<dbReference type="Gene3D" id="3.30.70.270">
    <property type="match status" value="1"/>
</dbReference>
<dbReference type="SMART" id="SM00267">
    <property type="entry name" value="GGDEF"/>
    <property type="match status" value="1"/>
</dbReference>
<dbReference type="Pfam" id="PF00990">
    <property type="entry name" value="GGDEF"/>
    <property type="match status" value="1"/>
</dbReference>